<accession>A0A0L6UQ56</accession>
<evidence type="ECO:0000313" key="1">
    <source>
        <dbReference type="EMBL" id="KNZ50342.1"/>
    </source>
</evidence>
<name>A0A0L6UQ56_9BASI</name>
<dbReference type="AlphaFoldDB" id="A0A0L6UQ56"/>
<feature type="non-terminal residue" evidence="1">
    <location>
        <position position="1"/>
    </location>
</feature>
<protein>
    <submittedName>
        <fullName evidence="1">Uncharacterized protein</fullName>
    </submittedName>
</protein>
<evidence type="ECO:0000313" key="2">
    <source>
        <dbReference type="Proteomes" id="UP000037035"/>
    </source>
</evidence>
<sequence>TNPWTPRDVFLIYLIKKKVSINMKERNHDTLQNHTPSKIGIEEIGSKDNQPEAANKEDEVGHIVCQVVFRSGKICGKKLKKDKSSSMKTFHGHLLQQNQLGKPNLSKKTQMKQKHFDMRKWCEDLVFFSELCLFQVELNNKTLKKSLIYLVTNCDLPFAFIEKQNIP</sequence>
<dbReference type="Proteomes" id="UP000037035">
    <property type="component" value="Unassembled WGS sequence"/>
</dbReference>
<dbReference type="EMBL" id="LAVV01009592">
    <property type="protein sequence ID" value="KNZ50342.1"/>
    <property type="molecule type" value="Genomic_DNA"/>
</dbReference>
<reference evidence="1 2" key="1">
    <citation type="submission" date="2015-08" db="EMBL/GenBank/DDBJ databases">
        <title>Next Generation Sequencing and Analysis of the Genome of Puccinia sorghi L Schw, the Causal Agent of Maize Common Rust.</title>
        <authorList>
            <person name="Rochi L."/>
            <person name="Burguener G."/>
            <person name="Darino M."/>
            <person name="Turjanski A."/>
            <person name="Kreff E."/>
            <person name="Dieguez M.J."/>
            <person name="Sacco F."/>
        </authorList>
    </citation>
    <scope>NUCLEOTIDE SEQUENCE [LARGE SCALE GENOMIC DNA]</scope>
    <source>
        <strain evidence="1 2">RO10H11247</strain>
    </source>
</reference>
<organism evidence="1 2">
    <name type="scientific">Puccinia sorghi</name>
    <dbReference type="NCBI Taxonomy" id="27349"/>
    <lineage>
        <taxon>Eukaryota</taxon>
        <taxon>Fungi</taxon>
        <taxon>Dikarya</taxon>
        <taxon>Basidiomycota</taxon>
        <taxon>Pucciniomycotina</taxon>
        <taxon>Pucciniomycetes</taxon>
        <taxon>Pucciniales</taxon>
        <taxon>Pucciniaceae</taxon>
        <taxon>Puccinia</taxon>
    </lineage>
</organism>
<proteinExistence type="predicted"/>
<comment type="caution">
    <text evidence="1">The sequence shown here is derived from an EMBL/GenBank/DDBJ whole genome shotgun (WGS) entry which is preliminary data.</text>
</comment>
<gene>
    <name evidence="1" type="ORF">VP01_4481g1</name>
</gene>
<keyword evidence="2" id="KW-1185">Reference proteome</keyword>
<dbReference type="VEuPathDB" id="FungiDB:VP01_4481g1"/>